<dbReference type="EMBL" id="JARQZJ010000031">
    <property type="protein sequence ID" value="KAK9873969.1"/>
    <property type="molecule type" value="Genomic_DNA"/>
</dbReference>
<keyword evidence="3" id="KW-1185">Reference proteome</keyword>
<evidence type="ECO:0000259" key="1">
    <source>
        <dbReference type="Pfam" id="PF14291"/>
    </source>
</evidence>
<proteinExistence type="predicted"/>
<organism evidence="2 3">
    <name type="scientific">Henosepilachna vigintioctopunctata</name>
    <dbReference type="NCBI Taxonomy" id="420089"/>
    <lineage>
        <taxon>Eukaryota</taxon>
        <taxon>Metazoa</taxon>
        <taxon>Ecdysozoa</taxon>
        <taxon>Arthropoda</taxon>
        <taxon>Hexapoda</taxon>
        <taxon>Insecta</taxon>
        <taxon>Pterygota</taxon>
        <taxon>Neoptera</taxon>
        <taxon>Endopterygota</taxon>
        <taxon>Coleoptera</taxon>
        <taxon>Polyphaga</taxon>
        <taxon>Cucujiformia</taxon>
        <taxon>Coccinelloidea</taxon>
        <taxon>Coccinellidae</taxon>
        <taxon>Epilachninae</taxon>
        <taxon>Epilachnini</taxon>
        <taxon>Henosepilachna</taxon>
    </lineage>
</organism>
<dbReference type="InterPro" id="IPR025398">
    <property type="entry name" value="DUF4371"/>
</dbReference>
<evidence type="ECO:0000313" key="3">
    <source>
        <dbReference type="Proteomes" id="UP001431783"/>
    </source>
</evidence>
<dbReference type="PANTHER" id="PTHR45749">
    <property type="match status" value="1"/>
</dbReference>
<evidence type="ECO:0000313" key="2">
    <source>
        <dbReference type="EMBL" id="KAK9873969.1"/>
    </source>
</evidence>
<dbReference type="PANTHER" id="PTHR45749:SF28">
    <property type="entry name" value="ZINC FINGER MYM-TYPE PROTEIN 1-LIKE-RELATED"/>
    <property type="match status" value="1"/>
</dbReference>
<comment type="caution">
    <text evidence="2">The sequence shown here is derived from an EMBL/GenBank/DDBJ whole genome shotgun (WGS) entry which is preliminary data.</text>
</comment>
<dbReference type="Pfam" id="PF14291">
    <property type="entry name" value="DUF4371"/>
    <property type="match status" value="1"/>
</dbReference>
<accession>A0AAW1U033</accession>
<dbReference type="AlphaFoldDB" id="A0AAW1U033"/>
<name>A0AAW1U033_9CUCU</name>
<gene>
    <name evidence="2" type="ORF">WA026_002320</name>
</gene>
<feature type="domain" description="DUF4371" evidence="1">
    <location>
        <begin position="4"/>
        <end position="77"/>
    </location>
</feature>
<protein>
    <recommendedName>
        <fullName evidence="1">DUF4371 domain-containing protein</fullName>
    </recommendedName>
</protein>
<reference evidence="2 3" key="1">
    <citation type="submission" date="2023-03" db="EMBL/GenBank/DDBJ databases">
        <title>Genome insight into feeding habits of ladybird beetles.</title>
        <authorList>
            <person name="Li H.-S."/>
            <person name="Huang Y.-H."/>
            <person name="Pang H."/>
        </authorList>
    </citation>
    <scope>NUCLEOTIDE SEQUENCE [LARGE SCALE GENOMIC DNA]</scope>
    <source>
        <strain evidence="2">SYSU_2023b</strain>
        <tissue evidence="2">Whole body</tissue>
    </source>
</reference>
<sequence length="130" mass="15015">MKAPDVSNQSQLSVVFRYACSDGDVCERFLKFVHVSEARSSGLLSEILFSVLKEFHCGNKLIAQTYDGAAVMRGHQKGLQKLKDKYQDAIFVHCYAIDSIWFYSNQWGILKSVNYFFKHYQGLLRFFKIV</sequence>
<dbReference type="Proteomes" id="UP001431783">
    <property type="component" value="Unassembled WGS sequence"/>
</dbReference>